<name>A0A926F679_9FIRM</name>
<protein>
    <submittedName>
        <fullName evidence="2">Uncharacterized protein</fullName>
    </submittedName>
</protein>
<gene>
    <name evidence="2" type="ORF">H8706_06530</name>
</gene>
<dbReference type="RefSeq" id="WP_262431990.1">
    <property type="nucleotide sequence ID" value="NZ_JACRTE010000006.1"/>
</dbReference>
<dbReference type="Proteomes" id="UP000647416">
    <property type="component" value="Unassembled WGS sequence"/>
</dbReference>
<feature type="region of interest" description="Disordered" evidence="1">
    <location>
        <begin position="394"/>
        <end position="415"/>
    </location>
</feature>
<evidence type="ECO:0000313" key="2">
    <source>
        <dbReference type="EMBL" id="MBC8596523.1"/>
    </source>
</evidence>
<dbReference type="EMBL" id="JACRTE010000006">
    <property type="protein sequence ID" value="MBC8596523.1"/>
    <property type="molecule type" value="Genomic_DNA"/>
</dbReference>
<accession>A0A926F679</accession>
<reference evidence="2" key="1">
    <citation type="submission" date="2020-08" db="EMBL/GenBank/DDBJ databases">
        <title>Genome public.</title>
        <authorList>
            <person name="Liu C."/>
            <person name="Sun Q."/>
        </authorList>
    </citation>
    <scope>NUCLEOTIDE SEQUENCE</scope>
    <source>
        <strain evidence="2">NSJ-50</strain>
    </source>
</reference>
<feature type="compositionally biased region" description="Low complexity" evidence="1">
    <location>
        <begin position="404"/>
        <end position="415"/>
    </location>
</feature>
<evidence type="ECO:0000256" key="1">
    <source>
        <dbReference type="SAM" id="MobiDB-lite"/>
    </source>
</evidence>
<keyword evidence="3" id="KW-1185">Reference proteome</keyword>
<evidence type="ECO:0000313" key="3">
    <source>
        <dbReference type="Proteomes" id="UP000647416"/>
    </source>
</evidence>
<sequence>MDNLEEMKKGISYCVEEMADAWSKIIGLAVIPYELEYMKEIALFDYLFFCFDTDDSLSQTPYYYAGQKFKTTEQQTAYKRSGEKYDGEFFSLDDNLKSKIDDSLDKIAAIHILQNKQAECEKHEYVKFKYKTQGKQKYHFDTLIVTEWVGSGSLQMLKMLYGNKEAMRVSTAGKRKKGDYGLVDAYKNFDKLLSRIQKNDYPTAAEYVTACCALYKLEYTYRFIMFAEIAKVMNKYQFSLSTKIPDLFEVVIDRFPLSESLKYSPIVMDYRYIINLGFIYDSDDKEKADIINTRFMMIRMIIKYAMNMFRGLHKDKPEWTTEFFGEVADFMYNDCCVTKAFKKLNLNMCKKSGKNNCYDYIRMLYTNSPLIDTKILETGRKEYKEKLDEFEREKESKKIKNNKTKNNTNCINPES</sequence>
<organism evidence="2 3">
    <name type="scientific">Qingrenia yutianensis</name>
    <dbReference type="NCBI Taxonomy" id="2763676"/>
    <lineage>
        <taxon>Bacteria</taxon>
        <taxon>Bacillati</taxon>
        <taxon>Bacillota</taxon>
        <taxon>Clostridia</taxon>
        <taxon>Eubacteriales</taxon>
        <taxon>Oscillospiraceae</taxon>
        <taxon>Qingrenia</taxon>
    </lineage>
</organism>
<proteinExistence type="predicted"/>
<dbReference type="AlphaFoldDB" id="A0A926F679"/>
<comment type="caution">
    <text evidence="2">The sequence shown here is derived from an EMBL/GenBank/DDBJ whole genome shotgun (WGS) entry which is preliminary data.</text>
</comment>